<dbReference type="Proteomes" id="UP000007347">
    <property type="component" value="Chromosome"/>
</dbReference>
<dbReference type="GO" id="GO:0015562">
    <property type="term" value="F:efflux transmembrane transporter activity"/>
    <property type="evidence" value="ECO:0007669"/>
    <property type="project" value="TreeGrafter"/>
</dbReference>
<feature type="coiled-coil region" evidence="1">
    <location>
        <begin position="116"/>
        <end position="143"/>
    </location>
</feature>
<gene>
    <name evidence="3" type="ordered locus">TOL2_C05320</name>
</gene>
<keyword evidence="4" id="KW-1185">Reference proteome</keyword>
<evidence type="ECO:0000256" key="2">
    <source>
        <dbReference type="SAM" id="Phobius"/>
    </source>
</evidence>
<dbReference type="GO" id="GO:1990281">
    <property type="term" value="C:efflux pump complex"/>
    <property type="evidence" value="ECO:0007669"/>
    <property type="project" value="TreeGrafter"/>
</dbReference>
<accession>K0ND58</accession>
<feature type="transmembrane region" description="Helical" evidence="2">
    <location>
        <begin position="7"/>
        <end position="25"/>
    </location>
</feature>
<dbReference type="KEGG" id="dto:TOL2_C05320"/>
<dbReference type="AlphaFoldDB" id="K0ND58"/>
<dbReference type="RefSeq" id="WP_014956056.1">
    <property type="nucleotide sequence ID" value="NC_018645.1"/>
</dbReference>
<proteinExistence type="predicted"/>
<dbReference type="PANTHER" id="PTHR30469:SF12">
    <property type="entry name" value="MULTIDRUG RESISTANCE PROTEIN MDTA"/>
    <property type="match status" value="1"/>
</dbReference>
<name>K0ND58_DESTT</name>
<dbReference type="Gene3D" id="2.40.420.20">
    <property type="match status" value="1"/>
</dbReference>
<dbReference type="Gene3D" id="1.10.287.470">
    <property type="entry name" value="Helix hairpin bin"/>
    <property type="match status" value="1"/>
</dbReference>
<dbReference type="HOGENOM" id="CLU_018816_18_1_7"/>
<dbReference type="SUPFAM" id="SSF111369">
    <property type="entry name" value="HlyD-like secretion proteins"/>
    <property type="match status" value="1"/>
</dbReference>
<keyword evidence="2" id="KW-1133">Transmembrane helix</keyword>
<keyword evidence="2" id="KW-0472">Membrane</keyword>
<dbReference type="EMBL" id="FO203503">
    <property type="protein sequence ID" value="CCK78700.1"/>
    <property type="molecule type" value="Genomic_DNA"/>
</dbReference>
<dbReference type="Gene3D" id="2.40.50.100">
    <property type="match status" value="1"/>
</dbReference>
<evidence type="ECO:0000256" key="1">
    <source>
        <dbReference type="SAM" id="Coils"/>
    </source>
</evidence>
<sequence>MKILKKLLIIIPVVCGIALFAVMKMNKKAPVRLENKERVQTVRVIPLEKMQVIPRITAYGYVEADRTWQAISEVSGKIVNVNQNLKRGYFIKKGEVLFKIDTTSYGLAETRGVADLMNVDARLKELEQSRKNTERLLAIEKKSLASAGQELKRKRGLFANEYISASDLEKEERTFLAHQTTVNNLQNTLDLIPSQKKALLAQKKSGESMVTERRLDVARTEIRAPFDCRLSVVNIELYQFAAAGTVLVEAESVDRAEIPVSLTPKSFMTLLPRKYEGTVGQLPDMETIRRAIGITARVRLPLDGREPIEWEGIFSRTSESMDLKTGAITIYITVDKPYENVIPGKRPPLVTNMYVEVELKGRSMPDRFVVPGSAIHDKKLYICTPENRLEIRPVNIEFYMADVAVLSQGLEAGETLVLADLVPAVEGMRLKPVLAQEVVTLLQQQAIGEAIQR</sequence>
<dbReference type="Gene3D" id="2.40.30.170">
    <property type="match status" value="1"/>
</dbReference>
<protein>
    <submittedName>
        <fullName evidence="3">Efflux transporter, RND family, MFP subunit</fullName>
    </submittedName>
</protein>
<dbReference type="OrthoDB" id="9783047at2"/>
<keyword evidence="2" id="KW-0812">Transmembrane</keyword>
<dbReference type="PANTHER" id="PTHR30469">
    <property type="entry name" value="MULTIDRUG RESISTANCE PROTEIN MDTA"/>
    <property type="match status" value="1"/>
</dbReference>
<organism evidence="3 4">
    <name type="scientific">Desulfobacula toluolica (strain DSM 7467 / Tol2)</name>
    <dbReference type="NCBI Taxonomy" id="651182"/>
    <lineage>
        <taxon>Bacteria</taxon>
        <taxon>Pseudomonadati</taxon>
        <taxon>Thermodesulfobacteriota</taxon>
        <taxon>Desulfobacteria</taxon>
        <taxon>Desulfobacterales</taxon>
        <taxon>Desulfobacteraceae</taxon>
        <taxon>Desulfobacula</taxon>
    </lineage>
</organism>
<keyword evidence="1" id="KW-0175">Coiled coil</keyword>
<evidence type="ECO:0000313" key="4">
    <source>
        <dbReference type="Proteomes" id="UP000007347"/>
    </source>
</evidence>
<reference evidence="3 4" key="1">
    <citation type="journal article" date="2013" name="Environ. Microbiol.">
        <title>Complete genome, catabolic sub-proteomes and key-metabolites of Desulfobacula toluolica Tol2, a marine, aromatic compound-degrading, sulfate-reducing bacterium.</title>
        <authorList>
            <person name="Wohlbrand L."/>
            <person name="Jacob J.H."/>
            <person name="Kube M."/>
            <person name="Mussmann M."/>
            <person name="Jarling R."/>
            <person name="Beck A."/>
            <person name="Amann R."/>
            <person name="Wilkes H."/>
            <person name="Reinhardt R."/>
            <person name="Rabus R."/>
        </authorList>
    </citation>
    <scope>NUCLEOTIDE SEQUENCE [LARGE SCALE GENOMIC DNA]</scope>
    <source>
        <strain evidence="4">DSM 7467 / Tol2</strain>
    </source>
</reference>
<evidence type="ECO:0000313" key="3">
    <source>
        <dbReference type="EMBL" id="CCK78700.1"/>
    </source>
</evidence>
<dbReference type="STRING" id="651182.TOL2_C05320"/>